<dbReference type="PRINTS" id="PR00253">
    <property type="entry name" value="GABAARECEPTR"/>
</dbReference>
<keyword evidence="10" id="KW-1185">Reference proteome</keyword>
<comment type="caution">
    <text evidence="9">The sequence shown here is derived from an EMBL/GenBank/DDBJ whole genome shotgun (WGS) entry which is preliminary data.</text>
</comment>
<keyword evidence="6" id="KW-0407">Ion channel</keyword>
<feature type="transmembrane region" description="Helical" evidence="7">
    <location>
        <begin position="228"/>
        <end position="246"/>
    </location>
</feature>
<evidence type="ECO:0000256" key="4">
    <source>
        <dbReference type="ARBA" id="ARBA00022475"/>
    </source>
</evidence>
<dbReference type="InterPro" id="IPR036734">
    <property type="entry name" value="Neur_chan_lig-bd_sf"/>
</dbReference>
<dbReference type="InterPro" id="IPR006201">
    <property type="entry name" value="Neur_channel"/>
</dbReference>
<dbReference type="InterPro" id="IPR006029">
    <property type="entry name" value="Neurotrans-gated_channel_TM"/>
</dbReference>
<evidence type="ECO:0000256" key="7">
    <source>
        <dbReference type="SAM" id="Phobius"/>
    </source>
</evidence>
<dbReference type="Gene3D" id="2.70.170.10">
    <property type="entry name" value="Neurotransmitter-gated ion-channel ligand-binding domain"/>
    <property type="match status" value="1"/>
</dbReference>
<sequence length="247" mass="28389">MICINNQEKYQLKNYFHLVSHTINDQVFHWDDSLPLAIDPNINLPNFNIGTTSTGIHLREYFPGKFHCVEVVFELRRKLGHHVFHTYIPSALMVALSLLSFWIRAEVTAVRITVCVTSLLILGTQNVIQSLVILPKVPCIKAIDVWMWFCTAIAIVALLEFALVNQFIEKGYQQGKNSFGDIYELDTTADLQSQIQFAGSTLSDYTPSLRKNNRMRNLSLKLDKISRFLFPIAFFIFNIVYWSIVLI</sequence>
<keyword evidence="4" id="KW-1003">Cell membrane</keyword>
<keyword evidence="7" id="KW-0812">Transmembrane</keyword>
<dbReference type="Proteomes" id="UP001642540">
    <property type="component" value="Unassembled WGS sequence"/>
</dbReference>
<organism evidence="9 10">
    <name type="scientific">Orchesella dallaii</name>
    <dbReference type="NCBI Taxonomy" id="48710"/>
    <lineage>
        <taxon>Eukaryota</taxon>
        <taxon>Metazoa</taxon>
        <taxon>Ecdysozoa</taxon>
        <taxon>Arthropoda</taxon>
        <taxon>Hexapoda</taxon>
        <taxon>Collembola</taxon>
        <taxon>Entomobryomorpha</taxon>
        <taxon>Entomobryoidea</taxon>
        <taxon>Orchesellidae</taxon>
        <taxon>Orchesellinae</taxon>
        <taxon>Orchesella</taxon>
    </lineage>
</organism>
<evidence type="ECO:0000256" key="3">
    <source>
        <dbReference type="ARBA" id="ARBA00022448"/>
    </source>
</evidence>
<keyword evidence="7" id="KW-0472">Membrane</keyword>
<reference evidence="9 10" key="1">
    <citation type="submission" date="2024-08" db="EMBL/GenBank/DDBJ databases">
        <authorList>
            <person name="Cucini C."/>
            <person name="Frati F."/>
        </authorList>
    </citation>
    <scope>NUCLEOTIDE SEQUENCE [LARGE SCALE GENOMIC DNA]</scope>
</reference>
<dbReference type="Gene3D" id="1.20.58.390">
    <property type="entry name" value="Neurotransmitter-gated ion-channel transmembrane domain"/>
    <property type="match status" value="1"/>
</dbReference>
<feature type="transmembrane region" description="Helical" evidence="7">
    <location>
        <begin position="146"/>
        <end position="168"/>
    </location>
</feature>
<gene>
    <name evidence="9" type="ORF">ODALV1_LOCUS9762</name>
</gene>
<dbReference type="PANTHER" id="PTHR18945">
    <property type="entry name" value="NEUROTRANSMITTER GATED ION CHANNEL"/>
    <property type="match status" value="1"/>
</dbReference>
<evidence type="ECO:0000256" key="1">
    <source>
        <dbReference type="ARBA" id="ARBA00004141"/>
    </source>
</evidence>
<dbReference type="InterPro" id="IPR036719">
    <property type="entry name" value="Neuro-gated_channel_TM_sf"/>
</dbReference>
<feature type="transmembrane region" description="Helical" evidence="7">
    <location>
        <begin position="84"/>
        <end position="103"/>
    </location>
</feature>
<feature type="domain" description="Neurotransmitter-gated ion-channel transmembrane" evidence="8">
    <location>
        <begin position="86"/>
        <end position="174"/>
    </location>
</feature>
<name>A0ABP1QCA0_9HEXA</name>
<feature type="transmembrane region" description="Helical" evidence="7">
    <location>
        <begin position="109"/>
        <end position="134"/>
    </location>
</feature>
<dbReference type="Pfam" id="PF02932">
    <property type="entry name" value="Neur_chan_memb"/>
    <property type="match status" value="1"/>
</dbReference>
<protein>
    <recommendedName>
        <fullName evidence="8">Neurotransmitter-gated ion-channel transmembrane domain-containing protein</fullName>
    </recommendedName>
</protein>
<dbReference type="EMBL" id="CAXLJM020000030">
    <property type="protein sequence ID" value="CAL8097849.1"/>
    <property type="molecule type" value="Genomic_DNA"/>
</dbReference>
<dbReference type="InterPro" id="IPR038050">
    <property type="entry name" value="Neuro_actylchol_rec"/>
</dbReference>
<dbReference type="InterPro" id="IPR006028">
    <property type="entry name" value="GABAA/Glycine_rcpt"/>
</dbReference>
<keyword evidence="7" id="KW-1133">Transmembrane helix</keyword>
<keyword evidence="3" id="KW-0813">Transport</keyword>
<evidence type="ECO:0000313" key="9">
    <source>
        <dbReference type="EMBL" id="CAL8097849.1"/>
    </source>
</evidence>
<dbReference type="SUPFAM" id="SSF90112">
    <property type="entry name" value="Neurotransmitter-gated ion-channel transmembrane pore"/>
    <property type="match status" value="1"/>
</dbReference>
<evidence type="ECO:0000259" key="8">
    <source>
        <dbReference type="Pfam" id="PF02932"/>
    </source>
</evidence>
<keyword evidence="5" id="KW-0406">Ion transport</keyword>
<evidence type="ECO:0000256" key="5">
    <source>
        <dbReference type="ARBA" id="ARBA00023065"/>
    </source>
</evidence>
<comment type="subcellular location">
    <subcellularLocation>
        <location evidence="2">Cell membrane</location>
    </subcellularLocation>
    <subcellularLocation>
        <location evidence="1">Membrane</location>
        <topology evidence="1">Multi-pass membrane protein</topology>
    </subcellularLocation>
</comment>
<evidence type="ECO:0000256" key="2">
    <source>
        <dbReference type="ARBA" id="ARBA00004236"/>
    </source>
</evidence>
<accession>A0ABP1QCA0</accession>
<proteinExistence type="predicted"/>
<evidence type="ECO:0000256" key="6">
    <source>
        <dbReference type="ARBA" id="ARBA00023303"/>
    </source>
</evidence>
<evidence type="ECO:0000313" key="10">
    <source>
        <dbReference type="Proteomes" id="UP001642540"/>
    </source>
</evidence>
<dbReference type="CDD" id="cd19049">
    <property type="entry name" value="LGIC_TM_anion"/>
    <property type="match status" value="1"/>
</dbReference>